<evidence type="ECO:0000313" key="5">
    <source>
        <dbReference type="Proteomes" id="UP001595764"/>
    </source>
</evidence>
<dbReference type="PANTHER" id="PTHR10584">
    <property type="entry name" value="SUGAR KINASE"/>
    <property type="match status" value="1"/>
</dbReference>
<organism evidence="4 5">
    <name type="scientific">Amycolatopsis halotolerans</name>
    <dbReference type="NCBI Taxonomy" id="330083"/>
    <lineage>
        <taxon>Bacteria</taxon>
        <taxon>Bacillati</taxon>
        <taxon>Actinomycetota</taxon>
        <taxon>Actinomycetes</taxon>
        <taxon>Pseudonocardiales</taxon>
        <taxon>Pseudonocardiaceae</taxon>
        <taxon>Amycolatopsis</taxon>
    </lineage>
</organism>
<feature type="domain" description="Carbohydrate kinase PfkB" evidence="3">
    <location>
        <begin position="3"/>
        <end position="293"/>
    </location>
</feature>
<dbReference type="InterPro" id="IPR029056">
    <property type="entry name" value="Ribokinase-like"/>
</dbReference>
<dbReference type="InterPro" id="IPR002139">
    <property type="entry name" value="Ribo/fructo_kinase"/>
</dbReference>
<keyword evidence="1 4" id="KW-0808">Transferase</keyword>
<dbReference type="GO" id="GO:0016301">
    <property type="term" value="F:kinase activity"/>
    <property type="evidence" value="ECO:0007669"/>
    <property type="project" value="UniProtKB-KW"/>
</dbReference>
<name>A0ABV7QEQ5_9PSEU</name>
<evidence type="ECO:0000259" key="3">
    <source>
        <dbReference type="Pfam" id="PF00294"/>
    </source>
</evidence>
<dbReference type="EC" id="2.7.1.-" evidence="4"/>
<evidence type="ECO:0000256" key="1">
    <source>
        <dbReference type="ARBA" id="ARBA00022679"/>
    </source>
</evidence>
<dbReference type="SUPFAM" id="SSF53613">
    <property type="entry name" value="Ribokinase-like"/>
    <property type="match status" value="1"/>
</dbReference>
<dbReference type="Pfam" id="PF00294">
    <property type="entry name" value="PfkB"/>
    <property type="match status" value="1"/>
</dbReference>
<dbReference type="CDD" id="cd01166">
    <property type="entry name" value="KdgK"/>
    <property type="match status" value="1"/>
</dbReference>
<reference evidence="5" key="1">
    <citation type="journal article" date="2019" name="Int. J. Syst. Evol. Microbiol.">
        <title>The Global Catalogue of Microorganisms (GCM) 10K type strain sequencing project: providing services to taxonomists for standard genome sequencing and annotation.</title>
        <authorList>
            <consortium name="The Broad Institute Genomics Platform"/>
            <consortium name="The Broad Institute Genome Sequencing Center for Infectious Disease"/>
            <person name="Wu L."/>
            <person name="Ma J."/>
        </authorList>
    </citation>
    <scope>NUCLEOTIDE SEQUENCE [LARGE SCALE GENOMIC DNA]</scope>
    <source>
        <strain evidence="5">CGMCC 4.7682</strain>
    </source>
</reference>
<gene>
    <name evidence="4" type="ORF">ACFORO_09980</name>
</gene>
<proteinExistence type="predicted"/>
<evidence type="ECO:0000313" key="4">
    <source>
        <dbReference type="EMBL" id="MFC3510490.1"/>
    </source>
</evidence>
<keyword evidence="2 4" id="KW-0418">Kinase</keyword>
<dbReference type="RefSeq" id="WP_377868406.1">
    <property type="nucleotide sequence ID" value="NZ_JBHMAY010000006.1"/>
</dbReference>
<comment type="caution">
    <text evidence="4">The sequence shown here is derived from an EMBL/GenBank/DDBJ whole genome shotgun (WGS) entry which is preliminary data.</text>
</comment>
<dbReference type="InterPro" id="IPR011611">
    <property type="entry name" value="PfkB_dom"/>
</dbReference>
<dbReference type="Gene3D" id="3.40.1190.20">
    <property type="match status" value="1"/>
</dbReference>
<dbReference type="PRINTS" id="PR00990">
    <property type="entry name" value="RIBOKINASE"/>
</dbReference>
<evidence type="ECO:0000256" key="2">
    <source>
        <dbReference type="ARBA" id="ARBA00022777"/>
    </source>
</evidence>
<dbReference type="Proteomes" id="UP001595764">
    <property type="component" value="Unassembled WGS sequence"/>
</dbReference>
<keyword evidence="5" id="KW-1185">Reference proteome</keyword>
<protein>
    <submittedName>
        <fullName evidence="4">Carbohydrate kinase family protein</fullName>
        <ecNumber evidence="4">2.7.1.-</ecNumber>
    </submittedName>
</protein>
<sequence length="311" mass="31777">MSIVSLGAHIVDVLAQHVDAWPDGQDTAVVDRIRMTPAGSAAGTAVGLAVLGREVRSLGAIGTDELGDFLLASMAAKGVDVREVVRRTDVQTSASMLPIRSNGERAAVHVAGANLTFGAGDVPEGALESARAVHVGGPDVCLGLPQEDFAQRLRRVRATGTLVTMDLLSGVPDLLRAATVLLPCVDYLLPNEEQILRMTGRTDVLEAARDLLALGANGVVVTLGAAGSLVVTAEEAVRILAIDVPVVDTTGCGDAYCAAFLIGLLDGSDPVGAARLGTAAAATVAGGLGSNAALTDLDSLRALTERIPHDQ</sequence>
<accession>A0ABV7QEQ5</accession>
<dbReference type="PANTHER" id="PTHR10584:SF166">
    <property type="entry name" value="RIBOKINASE"/>
    <property type="match status" value="1"/>
</dbReference>
<dbReference type="EMBL" id="JBHRWI010000014">
    <property type="protein sequence ID" value="MFC3510490.1"/>
    <property type="molecule type" value="Genomic_DNA"/>
</dbReference>